<keyword evidence="11" id="KW-1185">Reference proteome</keyword>
<evidence type="ECO:0000313" key="10">
    <source>
        <dbReference type="EMBL" id="QIN84760.1"/>
    </source>
</evidence>
<feature type="domain" description="Glycosyltransferase RgtA/B/C/D-like" evidence="9">
    <location>
        <begin position="65"/>
        <end position="214"/>
    </location>
</feature>
<feature type="transmembrane region" description="Helical" evidence="8">
    <location>
        <begin position="209"/>
        <end position="226"/>
    </location>
</feature>
<dbReference type="EMBL" id="CP045119">
    <property type="protein sequence ID" value="QIN84760.1"/>
    <property type="molecule type" value="Genomic_DNA"/>
</dbReference>
<evidence type="ECO:0000256" key="4">
    <source>
        <dbReference type="ARBA" id="ARBA00022679"/>
    </source>
</evidence>
<evidence type="ECO:0000256" key="3">
    <source>
        <dbReference type="ARBA" id="ARBA00022676"/>
    </source>
</evidence>
<reference evidence="10 11" key="1">
    <citation type="submission" date="2019-10" db="EMBL/GenBank/DDBJ databases">
        <title>Rubrobacter sp nov SCSIO 52090 isolated from a deep-sea sediment in the South China Sea.</title>
        <authorList>
            <person name="Chen R.W."/>
        </authorList>
    </citation>
    <scope>NUCLEOTIDE SEQUENCE [LARGE SCALE GENOMIC DNA]</scope>
    <source>
        <strain evidence="10 11">SCSIO 52909</strain>
    </source>
</reference>
<feature type="transmembrane region" description="Helical" evidence="8">
    <location>
        <begin position="292"/>
        <end position="312"/>
    </location>
</feature>
<comment type="subcellular location">
    <subcellularLocation>
        <location evidence="1">Cell membrane</location>
        <topology evidence="1">Multi-pass membrane protein</topology>
    </subcellularLocation>
</comment>
<evidence type="ECO:0000256" key="8">
    <source>
        <dbReference type="SAM" id="Phobius"/>
    </source>
</evidence>
<evidence type="ECO:0000256" key="7">
    <source>
        <dbReference type="ARBA" id="ARBA00023136"/>
    </source>
</evidence>
<dbReference type="InterPro" id="IPR050297">
    <property type="entry name" value="LipidA_mod_glycosyltrf_83"/>
</dbReference>
<keyword evidence="2" id="KW-1003">Cell membrane</keyword>
<dbReference type="Proteomes" id="UP000501452">
    <property type="component" value="Chromosome"/>
</dbReference>
<feature type="transmembrane region" description="Helical" evidence="8">
    <location>
        <begin position="171"/>
        <end position="203"/>
    </location>
</feature>
<dbReference type="AlphaFoldDB" id="A0A6G8QE33"/>
<dbReference type="GO" id="GO:0016763">
    <property type="term" value="F:pentosyltransferase activity"/>
    <property type="evidence" value="ECO:0007669"/>
    <property type="project" value="TreeGrafter"/>
</dbReference>
<dbReference type="GO" id="GO:0009103">
    <property type="term" value="P:lipopolysaccharide biosynthetic process"/>
    <property type="evidence" value="ECO:0007669"/>
    <property type="project" value="UniProtKB-ARBA"/>
</dbReference>
<evidence type="ECO:0000256" key="2">
    <source>
        <dbReference type="ARBA" id="ARBA00022475"/>
    </source>
</evidence>
<dbReference type="RefSeq" id="WP_166179271.1">
    <property type="nucleotide sequence ID" value="NZ_CP045119.1"/>
</dbReference>
<feature type="transmembrane region" description="Helical" evidence="8">
    <location>
        <begin position="12"/>
        <end position="31"/>
    </location>
</feature>
<feature type="transmembrane region" description="Helical" evidence="8">
    <location>
        <begin position="263"/>
        <end position="280"/>
    </location>
</feature>
<keyword evidence="7 8" id="KW-0472">Membrane</keyword>
<evidence type="ECO:0000259" key="9">
    <source>
        <dbReference type="Pfam" id="PF13231"/>
    </source>
</evidence>
<organism evidence="10 11">
    <name type="scientific">Rubrobacter tropicus</name>
    <dbReference type="NCBI Taxonomy" id="2653851"/>
    <lineage>
        <taxon>Bacteria</taxon>
        <taxon>Bacillati</taxon>
        <taxon>Actinomycetota</taxon>
        <taxon>Rubrobacteria</taxon>
        <taxon>Rubrobacterales</taxon>
        <taxon>Rubrobacteraceae</taxon>
        <taxon>Rubrobacter</taxon>
    </lineage>
</organism>
<keyword evidence="5 8" id="KW-0812">Transmembrane</keyword>
<accession>A0A6G8QE33</accession>
<feature type="transmembrane region" description="Helical" evidence="8">
    <location>
        <begin position="138"/>
        <end position="159"/>
    </location>
</feature>
<dbReference type="Pfam" id="PF13231">
    <property type="entry name" value="PMT_2"/>
    <property type="match status" value="1"/>
</dbReference>
<dbReference type="PANTHER" id="PTHR33908">
    <property type="entry name" value="MANNOSYLTRANSFERASE YKCB-RELATED"/>
    <property type="match status" value="1"/>
</dbReference>
<dbReference type="KEGG" id="rub:GBA63_20515"/>
<feature type="transmembrane region" description="Helical" evidence="8">
    <location>
        <begin position="116"/>
        <end position="132"/>
    </location>
</feature>
<dbReference type="PANTHER" id="PTHR33908:SF11">
    <property type="entry name" value="MEMBRANE PROTEIN"/>
    <property type="match status" value="1"/>
</dbReference>
<keyword evidence="6 8" id="KW-1133">Transmembrane helix</keyword>
<evidence type="ECO:0000313" key="11">
    <source>
        <dbReference type="Proteomes" id="UP000501452"/>
    </source>
</evidence>
<name>A0A6G8QE33_9ACTN</name>
<feature type="transmembrane region" description="Helical" evidence="8">
    <location>
        <begin position="355"/>
        <end position="375"/>
    </location>
</feature>
<evidence type="ECO:0000256" key="6">
    <source>
        <dbReference type="ARBA" id="ARBA00022989"/>
    </source>
</evidence>
<proteinExistence type="predicted"/>
<evidence type="ECO:0000256" key="5">
    <source>
        <dbReference type="ARBA" id="ARBA00022692"/>
    </source>
</evidence>
<keyword evidence="4" id="KW-0808">Transferase</keyword>
<keyword evidence="3" id="KW-0328">Glycosyltransferase</keyword>
<protein>
    <recommendedName>
        <fullName evidence="9">Glycosyltransferase RgtA/B/C/D-like domain-containing protein</fullName>
    </recommendedName>
</protein>
<dbReference type="GO" id="GO:0005886">
    <property type="term" value="C:plasma membrane"/>
    <property type="evidence" value="ECO:0007669"/>
    <property type="project" value="UniProtKB-SubCell"/>
</dbReference>
<gene>
    <name evidence="10" type="ORF">GBA63_20515</name>
</gene>
<evidence type="ECO:0000256" key="1">
    <source>
        <dbReference type="ARBA" id="ARBA00004651"/>
    </source>
</evidence>
<sequence>MSDAVVFLRKSWAPLALGAVMVLGGALRFYGLGIQSLWSDELASWYFSRADGVLGVVSNVREDIHPPGYFIILHFAQNVFGDSEWALRLPSAIAGWLCIPAMYLLGRRIYSEREGLIAALLVAVSWAGVYFSQETRSYSVLILLSIVTAYLWLGVMRGLREESRLPTAETIAYILAATLCAYVHYFGALLIFLQGAALVFLAYRAPLKIALIYIPISLAYAPWLPGMAYQMRNSTAQGAWIGDATLSTFPNYVLFIFGRSELLALMAAALCVPLLILSFFRKRREEKQAPFPTGLLLLAWFVGPFVVGYALSQSSVQLLTHKNLLVSMPAAYLLVARGTTAVLPGKTAGTALQWSLVLVFAAASLFNLFVNLGYYSQPNKEQIRAAAAYINENETPQTLLVRCDIDDRLDYYLNDGVPGERGDADACTAEDFPALMDRVEEDGYSEIFYFMSHKQPTPELVSKLKTEFDLVGYRPFYGTWVAEFRVDERG</sequence>
<dbReference type="InterPro" id="IPR038731">
    <property type="entry name" value="RgtA/B/C-like"/>
</dbReference>